<dbReference type="GO" id="GO:0019693">
    <property type="term" value="P:ribose phosphate metabolic process"/>
    <property type="evidence" value="ECO:0007669"/>
    <property type="project" value="TreeGrafter"/>
</dbReference>
<evidence type="ECO:0000313" key="4">
    <source>
        <dbReference type="EMBL" id="OGF41737.1"/>
    </source>
</evidence>
<dbReference type="PROSITE" id="PS51462">
    <property type="entry name" value="NUDIX"/>
    <property type="match status" value="1"/>
</dbReference>
<reference evidence="4 5" key="1">
    <citation type="journal article" date="2016" name="Nat. Commun.">
        <title>Thousands of microbial genomes shed light on interconnected biogeochemical processes in an aquifer system.</title>
        <authorList>
            <person name="Anantharaman K."/>
            <person name="Brown C.T."/>
            <person name="Hug L.A."/>
            <person name="Sharon I."/>
            <person name="Castelle C.J."/>
            <person name="Probst A.J."/>
            <person name="Thomas B.C."/>
            <person name="Singh A."/>
            <person name="Wilkins M.J."/>
            <person name="Karaoz U."/>
            <person name="Brodie E.L."/>
            <person name="Williams K.H."/>
            <person name="Hubbard S.S."/>
            <person name="Banfield J.F."/>
        </authorList>
    </citation>
    <scope>NUCLEOTIDE SEQUENCE [LARGE SCALE GENOMIC DNA]</scope>
</reference>
<dbReference type="GO" id="GO:0006753">
    <property type="term" value="P:nucleoside phosphate metabolic process"/>
    <property type="evidence" value="ECO:0007669"/>
    <property type="project" value="TreeGrafter"/>
</dbReference>
<accession>A0A1F5TSG2</accession>
<dbReference type="PROSITE" id="PS00893">
    <property type="entry name" value="NUDIX_BOX"/>
    <property type="match status" value="1"/>
</dbReference>
<evidence type="ECO:0000256" key="1">
    <source>
        <dbReference type="ARBA" id="ARBA00001946"/>
    </source>
</evidence>
<dbReference type="Gene3D" id="3.90.79.10">
    <property type="entry name" value="Nucleoside Triphosphate Pyrophosphohydrolase"/>
    <property type="match status" value="1"/>
</dbReference>
<proteinExistence type="predicted"/>
<gene>
    <name evidence="4" type="ORF">A2531_06235</name>
</gene>
<feature type="domain" description="Nudix hydrolase" evidence="3">
    <location>
        <begin position="42"/>
        <end position="170"/>
    </location>
</feature>
<dbReference type="GO" id="GO:0016787">
    <property type="term" value="F:hydrolase activity"/>
    <property type="evidence" value="ECO:0007669"/>
    <property type="project" value="UniProtKB-KW"/>
</dbReference>
<dbReference type="Proteomes" id="UP000177579">
    <property type="component" value="Unassembled WGS sequence"/>
</dbReference>
<dbReference type="Pfam" id="PF00293">
    <property type="entry name" value="NUDIX"/>
    <property type="match status" value="1"/>
</dbReference>
<dbReference type="InterPro" id="IPR020084">
    <property type="entry name" value="NUDIX_hydrolase_CS"/>
</dbReference>
<sequence length="185" mass="21094">MRLNGSWKIKESLEKYKNHWMKVREDKIIQPDGKDGIVGVIELRDGVSILALDDDGYVYLIKQFRYILSRKSIEVMGGGIDDDEDPLNAAKRELKEEAGIIADEWVFMEKFHPFTAAIKSSNTMYLARKLKFTEASPEGTEQIKILKVKFEDALKMVMGGEITQGPSCVIILKTSEYLKNINKVF</sequence>
<dbReference type="AlphaFoldDB" id="A0A1F5TSG2"/>
<dbReference type="SUPFAM" id="SSF55811">
    <property type="entry name" value="Nudix"/>
    <property type="match status" value="1"/>
</dbReference>
<dbReference type="InterPro" id="IPR000086">
    <property type="entry name" value="NUDIX_hydrolase_dom"/>
</dbReference>
<evidence type="ECO:0000313" key="5">
    <source>
        <dbReference type="Proteomes" id="UP000177579"/>
    </source>
</evidence>
<dbReference type="PANTHER" id="PTHR11839">
    <property type="entry name" value="UDP/ADP-SUGAR PYROPHOSPHATASE"/>
    <property type="match status" value="1"/>
</dbReference>
<dbReference type="PANTHER" id="PTHR11839:SF18">
    <property type="entry name" value="NUDIX HYDROLASE DOMAIN-CONTAINING PROTEIN"/>
    <property type="match status" value="1"/>
</dbReference>
<organism evidence="4 5">
    <name type="scientific">Candidatus Falkowbacteria bacterium RIFOXYD2_FULL_34_120</name>
    <dbReference type="NCBI Taxonomy" id="1798007"/>
    <lineage>
        <taxon>Bacteria</taxon>
        <taxon>Candidatus Falkowiibacteriota</taxon>
    </lineage>
</organism>
<dbReference type="GO" id="GO:0005829">
    <property type="term" value="C:cytosol"/>
    <property type="evidence" value="ECO:0007669"/>
    <property type="project" value="TreeGrafter"/>
</dbReference>
<evidence type="ECO:0000256" key="2">
    <source>
        <dbReference type="ARBA" id="ARBA00022801"/>
    </source>
</evidence>
<comment type="cofactor">
    <cofactor evidence="1">
        <name>Mg(2+)</name>
        <dbReference type="ChEBI" id="CHEBI:18420"/>
    </cofactor>
</comment>
<name>A0A1F5TSG2_9BACT</name>
<protein>
    <recommendedName>
        <fullName evidence="3">Nudix hydrolase domain-containing protein</fullName>
    </recommendedName>
</protein>
<keyword evidence="2" id="KW-0378">Hydrolase</keyword>
<evidence type="ECO:0000259" key="3">
    <source>
        <dbReference type="PROSITE" id="PS51462"/>
    </source>
</evidence>
<comment type="caution">
    <text evidence="4">The sequence shown here is derived from an EMBL/GenBank/DDBJ whole genome shotgun (WGS) entry which is preliminary data.</text>
</comment>
<dbReference type="EMBL" id="MFGO01000006">
    <property type="protein sequence ID" value="OGF41737.1"/>
    <property type="molecule type" value="Genomic_DNA"/>
</dbReference>
<dbReference type="InterPro" id="IPR015797">
    <property type="entry name" value="NUDIX_hydrolase-like_dom_sf"/>
</dbReference>